<keyword evidence="4 6" id="KW-0472">Membrane</keyword>
<dbReference type="EMBL" id="JAHLQT010011632">
    <property type="protein sequence ID" value="KAG7172151.1"/>
    <property type="molecule type" value="Genomic_DNA"/>
</dbReference>
<evidence type="ECO:0000256" key="1">
    <source>
        <dbReference type="ARBA" id="ARBA00004370"/>
    </source>
</evidence>
<feature type="transmembrane region" description="Helical" evidence="6">
    <location>
        <begin position="76"/>
        <end position="95"/>
    </location>
</feature>
<accession>A0A8J5N2R3</accession>
<keyword evidence="6" id="KW-0407">Ion channel</keyword>
<comment type="similarity">
    <text evidence="5 6">Belongs to the anion channel-forming bestrophin (TC 1.A.46) family. Calcium-sensitive chloride channel subfamily.</text>
</comment>
<keyword evidence="6" id="KW-0869">Chloride channel</keyword>
<feature type="transmembrane region" description="Helical" evidence="6">
    <location>
        <begin position="457"/>
        <end position="477"/>
    </location>
</feature>
<feature type="transmembrane region" description="Helical" evidence="6">
    <location>
        <begin position="37"/>
        <end position="55"/>
    </location>
</feature>
<dbReference type="InterPro" id="IPR021134">
    <property type="entry name" value="Bestrophin-like"/>
</dbReference>
<keyword evidence="8" id="KW-1185">Reference proteome</keyword>
<organism evidence="7 8">
    <name type="scientific">Homarus americanus</name>
    <name type="common">American lobster</name>
    <dbReference type="NCBI Taxonomy" id="6706"/>
    <lineage>
        <taxon>Eukaryota</taxon>
        <taxon>Metazoa</taxon>
        <taxon>Ecdysozoa</taxon>
        <taxon>Arthropoda</taxon>
        <taxon>Crustacea</taxon>
        <taxon>Multicrustacea</taxon>
        <taxon>Malacostraca</taxon>
        <taxon>Eumalacostraca</taxon>
        <taxon>Eucarida</taxon>
        <taxon>Decapoda</taxon>
        <taxon>Pleocyemata</taxon>
        <taxon>Astacidea</taxon>
        <taxon>Nephropoidea</taxon>
        <taxon>Nephropidae</taxon>
        <taxon>Homarus</taxon>
    </lineage>
</organism>
<evidence type="ECO:0000256" key="3">
    <source>
        <dbReference type="ARBA" id="ARBA00022989"/>
    </source>
</evidence>
<comment type="caution">
    <text evidence="6">Lacks conserved residue(s) required for the propagation of feature annotation.</text>
</comment>
<dbReference type="Pfam" id="PF01062">
    <property type="entry name" value="Bestrophin"/>
    <property type="match status" value="3"/>
</dbReference>
<reference evidence="7" key="1">
    <citation type="journal article" date="2021" name="Sci. Adv.">
        <title>The American lobster genome reveals insights on longevity, neural, and immune adaptations.</title>
        <authorList>
            <person name="Polinski J.M."/>
            <person name="Zimin A.V."/>
            <person name="Clark K.F."/>
            <person name="Kohn A.B."/>
            <person name="Sadowski N."/>
            <person name="Timp W."/>
            <person name="Ptitsyn A."/>
            <person name="Khanna P."/>
            <person name="Romanova D.Y."/>
            <person name="Williams P."/>
            <person name="Greenwood S.J."/>
            <person name="Moroz L.L."/>
            <person name="Walt D.R."/>
            <person name="Bodnar A.G."/>
        </authorList>
    </citation>
    <scope>NUCLEOTIDE SEQUENCE</scope>
    <source>
        <strain evidence="7">GMGI-L3</strain>
    </source>
</reference>
<keyword evidence="6" id="KW-0406">Ion transport</keyword>
<comment type="caution">
    <text evidence="7">The sequence shown here is derived from an EMBL/GenBank/DDBJ whole genome shotgun (WGS) entry which is preliminary data.</text>
</comment>
<keyword evidence="6" id="KW-0868">Chloride</keyword>
<keyword evidence="6" id="KW-0813">Transport</keyword>
<evidence type="ECO:0000256" key="2">
    <source>
        <dbReference type="ARBA" id="ARBA00022692"/>
    </source>
</evidence>
<evidence type="ECO:0000313" key="7">
    <source>
        <dbReference type="EMBL" id="KAG7172151.1"/>
    </source>
</evidence>
<evidence type="ECO:0000256" key="5">
    <source>
        <dbReference type="ARBA" id="ARBA00034769"/>
    </source>
</evidence>
<sequence length="519" mass="58676">MTVKYTDTVATVGSFGSFFKLLMKWRGSVYKMIWQDMLVYLVLYTLLSLVYRLALPPLAKEYFEMLVIHCARFRDLIPVSFVLGFYVSLVVKRWWDTYQSIPVSTLLPCLQAYIPGLVVTIAVYSFFVFSLLGEQYLDPASQHPDHKIDAYVPVFALLQLFFYIGWLKVAEALLNPFGTDDHDIEFLDLLKKHLQMTQLLCDPVYMEEPCTTNLPQEQTVAGGDDEKEQQQEQQMCQSNNNIELVVVKSSTTPAINFPSTVLCGGTIVNSLSQPLLTFENVVIHCTRFRTLIPLSFVLGFFVSLVSGQEREVRRSVLRYVNLAMALTFAMVSPVVRAKLPNLESFVTAGYLTDDELQILKALENTTSLHKTWVPVLWACKTVDQAKREGHVSEGGQRAITREILAIRGKCGGLMGWNEYNIPLVYTQVVTIAVYSFFFLLLGDKFLDPAQTLPGHSIDFYVPVLALLQLFFYMSGLLSEPSPTQLPIKLRELAISDHPTKVDYVEDDVQSSTGSMEHCL</sequence>
<keyword evidence="2 6" id="KW-0812">Transmembrane</keyword>
<evidence type="ECO:0000313" key="8">
    <source>
        <dbReference type="Proteomes" id="UP000747542"/>
    </source>
</evidence>
<feature type="transmembrane region" description="Helical" evidence="6">
    <location>
        <begin position="424"/>
        <end position="445"/>
    </location>
</feature>
<name>A0A8J5N2R3_HOMAM</name>
<dbReference type="GO" id="GO:0005886">
    <property type="term" value="C:plasma membrane"/>
    <property type="evidence" value="ECO:0007669"/>
    <property type="project" value="UniProtKB-SubCell"/>
</dbReference>
<protein>
    <recommendedName>
        <fullName evidence="6">Bestrophin homolog</fullName>
    </recommendedName>
</protein>
<dbReference type="PANTHER" id="PTHR10736:SF0">
    <property type="entry name" value="BESTROPHIN HOMOLOG"/>
    <property type="match status" value="1"/>
</dbReference>
<dbReference type="AlphaFoldDB" id="A0A8J5N2R3"/>
<feature type="transmembrane region" description="Helical" evidence="6">
    <location>
        <begin position="281"/>
        <end position="304"/>
    </location>
</feature>
<dbReference type="InterPro" id="IPR000615">
    <property type="entry name" value="Bestrophin"/>
</dbReference>
<feature type="transmembrane region" description="Helical" evidence="6">
    <location>
        <begin position="110"/>
        <end position="129"/>
    </location>
</feature>
<comment type="subcellular location">
    <subcellularLocation>
        <location evidence="6">Cell membrane</location>
        <topology evidence="6">Multi-pass membrane protein</topology>
    </subcellularLocation>
    <subcellularLocation>
        <location evidence="1">Membrane</location>
    </subcellularLocation>
</comment>
<comment type="function">
    <text evidence="6">Forms chloride channels.</text>
</comment>
<dbReference type="GO" id="GO:0005254">
    <property type="term" value="F:chloride channel activity"/>
    <property type="evidence" value="ECO:0007669"/>
    <property type="project" value="UniProtKB-KW"/>
</dbReference>
<dbReference type="Proteomes" id="UP000747542">
    <property type="component" value="Unassembled WGS sequence"/>
</dbReference>
<feature type="transmembrane region" description="Helical" evidence="6">
    <location>
        <begin position="150"/>
        <end position="167"/>
    </location>
</feature>
<keyword evidence="6" id="KW-1003">Cell membrane</keyword>
<evidence type="ECO:0000256" key="6">
    <source>
        <dbReference type="RuleBase" id="RU363126"/>
    </source>
</evidence>
<keyword evidence="3 6" id="KW-1133">Transmembrane helix</keyword>
<gene>
    <name evidence="7" type="primary">Best2-L1</name>
    <name evidence="7" type="ORF">Hamer_G001157</name>
</gene>
<evidence type="ECO:0000256" key="4">
    <source>
        <dbReference type="ARBA" id="ARBA00023136"/>
    </source>
</evidence>
<dbReference type="PANTHER" id="PTHR10736">
    <property type="entry name" value="BESTROPHIN"/>
    <property type="match status" value="1"/>
</dbReference>
<dbReference type="GO" id="GO:0034707">
    <property type="term" value="C:chloride channel complex"/>
    <property type="evidence" value="ECO:0007669"/>
    <property type="project" value="UniProtKB-KW"/>
</dbReference>
<proteinExistence type="inferred from homology"/>